<dbReference type="Pfam" id="PF19254">
    <property type="entry name" value="DUF5901"/>
    <property type="match status" value="1"/>
</dbReference>
<accession>X0XE30</accession>
<feature type="non-terminal residue" evidence="3">
    <location>
        <position position="260"/>
    </location>
</feature>
<reference evidence="3" key="1">
    <citation type="journal article" date="2014" name="Front. Microbiol.">
        <title>High frequency of phylogenetically diverse reductive dehalogenase-homologous genes in deep subseafloor sedimentary metagenomes.</title>
        <authorList>
            <person name="Kawai M."/>
            <person name="Futagami T."/>
            <person name="Toyoda A."/>
            <person name="Takaki Y."/>
            <person name="Nishi S."/>
            <person name="Hori S."/>
            <person name="Arai W."/>
            <person name="Tsubouchi T."/>
            <person name="Morono Y."/>
            <person name="Uchiyama I."/>
            <person name="Ito T."/>
            <person name="Fujiyama A."/>
            <person name="Inagaki F."/>
            <person name="Takami H."/>
        </authorList>
    </citation>
    <scope>NUCLEOTIDE SEQUENCE</scope>
    <source>
        <strain evidence="3">Expedition CK06-06</strain>
    </source>
</reference>
<evidence type="ECO:0000256" key="1">
    <source>
        <dbReference type="SAM" id="MobiDB-lite"/>
    </source>
</evidence>
<dbReference type="InterPro" id="IPR045420">
    <property type="entry name" value="DUF5901"/>
</dbReference>
<proteinExistence type="predicted"/>
<feature type="compositionally biased region" description="Low complexity" evidence="1">
    <location>
        <begin position="1"/>
        <end position="12"/>
    </location>
</feature>
<name>X0XE30_9ZZZZ</name>
<evidence type="ECO:0000313" key="3">
    <source>
        <dbReference type="EMBL" id="GAG23216.1"/>
    </source>
</evidence>
<comment type="caution">
    <text evidence="3">The sequence shown here is derived from an EMBL/GenBank/DDBJ whole genome shotgun (WGS) entry which is preliminary data.</text>
</comment>
<dbReference type="EMBL" id="BARS01033197">
    <property type="protein sequence ID" value="GAG23216.1"/>
    <property type="molecule type" value="Genomic_DNA"/>
</dbReference>
<sequence>NNNNNNNNNNTNVDIQPNSSIDTKENITSDNSNSKVSLTKPLNYARGKLNPLLNQTIKRVISIDSQYRENKEDLSTEFTFNLSDPLKDVVSLKLYSVQIPYTWYTINNNFGSNFFVFTARSPGIQDDAGINDFTINVNAGNYTAQELVDTLNSSIDSLKNTISDISFGTTGLSLNPNTSLVTINIDINKRYNETSYYLKFLGYPGYPSINNTINAEDQLIDAKKSFIPSILGFTDSSYNLFHINSAYNSPTLTNDTTRYQ</sequence>
<protein>
    <recommendedName>
        <fullName evidence="2">DUF5901 domain-containing protein</fullName>
    </recommendedName>
</protein>
<evidence type="ECO:0000259" key="2">
    <source>
        <dbReference type="Pfam" id="PF19254"/>
    </source>
</evidence>
<feature type="non-terminal residue" evidence="3">
    <location>
        <position position="1"/>
    </location>
</feature>
<feature type="domain" description="DUF5901" evidence="2">
    <location>
        <begin position="61"/>
        <end position="186"/>
    </location>
</feature>
<gene>
    <name evidence="3" type="ORF">S01H1_51450</name>
</gene>
<organism evidence="3">
    <name type="scientific">marine sediment metagenome</name>
    <dbReference type="NCBI Taxonomy" id="412755"/>
    <lineage>
        <taxon>unclassified sequences</taxon>
        <taxon>metagenomes</taxon>
        <taxon>ecological metagenomes</taxon>
    </lineage>
</organism>
<feature type="region of interest" description="Disordered" evidence="1">
    <location>
        <begin position="1"/>
        <end position="34"/>
    </location>
</feature>
<dbReference type="AlphaFoldDB" id="X0XE30"/>